<name>A0A136M0H2_9BACT</name>
<feature type="region of interest" description="Disordered" evidence="1">
    <location>
        <begin position="58"/>
        <end position="162"/>
    </location>
</feature>
<protein>
    <submittedName>
        <fullName evidence="3">Uncharacterized protein</fullName>
    </submittedName>
</protein>
<reference evidence="3 4" key="1">
    <citation type="submission" date="2015-02" db="EMBL/GenBank/DDBJ databases">
        <title>Improved understanding of the partial-nitritation anammox process through 23 genomes representing the majority of the microbial community.</title>
        <authorList>
            <person name="Speth D.R."/>
            <person name="In T Zandt M."/>
            <person name="Guerrero Cruz S."/>
            <person name="Jetten M.S."/>
            <person name="Dutilh B.E."/>
        </authorList>
    </citation>
    <scope>NUCLEOTIDE SEQUENCE [LARGE SCALE GENOMIC DNA]</scope>
    <source>
        <strain evidence="3">OLB20</strain>
    </source>
</reference>
<dbReference type="AlphaFoldDB" id="A0A136M0H2"/>
<keyword evidence="2" id="KW-1133">Transmembrane helix</keyword>
<keyword evidence="2" id="KW-0472">Membrane</keyword>
<evidence type="ECO:0000256" key="1">
    <source>
        <dbReference type="SAM" id="MobiDB-lite"/>
    </source>
</evidence>
<sequence>MTTFTAAVEKLRPYLIKYESDTELISRRKSAAYWTAMFILGLLLGLLLYFPASTGPDHSGGPVVSSDDVEFDSKESKRSRRSTSPTPTAEVTPTGVDGGTESNSDRRGNRDPGGSGNQNTNPGPTQAPVTSQPTPTPAATAVPTQPQTSPAPSPTPTSVPAGWRILGLKPWLMATAGVIAQTTDTSVMGQTGTVQTILRMDDGLLPIATFNVEFVSDLYWTDLTAGSIGNKAFFHYPGGIEEVPGAVDASYHLYVFKGVSNKVGVCPGAASLEAVNKDCSGVFYLNESSPNVDIISYQGREYWKIGGLRGTGAFSLLDTKDILTRLQVGTASDHYIQFTTTYDLDSSGDTIVVDFVPGQLTTDGTMDFDFNGIDSEDIDVVDDGGDLTLCTGGNPCSPAAGVWGVEINATADTITFTAPTDAGPGEIQAGSIMVIRIGENAVTGASGDTQIINPDNVGLYEISVRMDNGSDEDFGELEIPVIDDDTTNVVGYIDTFISFDLDTATADTDCDAAGGASPCNSHGGSTDGSGYVIDLGELNTSSVNDSGDSVYHADGLTGAINSIWFDLSTNAESGAVVTMFSLNEALAGPGSNEIPSVGAGEVQITSGSGLYGINSFAGLTNTAQAGAGVISDDCDGDGGDDYYCSVADGGNAITIFTTGGDPVDQLRIQWEVGASPDSSDATGTYSDELTFIATATF</sequence>
<evidence type="ECO:0000313" key="3">
    <source>
        <dbReference type="EMBL" id="KXK27395.1"/>
    </source>
</evidence>
<feature type="transmembrane region" description="Helical" evidence="2">
    <location>
        <begin position="31"/>
        <end position="50"/>
    </location>
</feature>
<feature type="compositionally biased region" description="Low complexity" evidence="1">
    <location>
        <begin position="124"/>
        <end position="148"/>
    </location>
</feature>
<evidence type="ECO:0000256" key="2">
    <source>
        <dbReference type="SAM" id="Phobius"/>
    </source>
</evidence>
<dbReference type="Proteomes" id="UP000070457">
    <property type="component" value="Unassembled WGS sequence"/>
</dbReference>
<evidence type="ECO:0000313" key="4">
    <source>
        <dbReference type="Proteomes" id="UP000070457"/>
    </source>
</evidence>
<gene>
    <name evidence="3" type="ORF">TR69_WS6001000271</name>
</gene>
<organism evidence="3 4">
    <name type="scientific">candidate division WS6 bacterium OLB20</name>
    <dbReference type="NCBI Taxonomy" id="1617426"/>
    <lineage>
        <taxon>Bacteria</taxon>
        <taxon>Candidatus Dojkabacteria</taxon>
    </lineage>
</organism>
<proteinExistence type="predicted"/>
<keyword evidence="2" id="KW-0812">Transmembrane</keyword>
<comment type="caution">
    <text evidence="3">The sequence shown here is derived from an EMBL/GenBank/DDBJ whole genome shotgun (WGS) entry which is preliminary data.</text>
</comment>
<accession>A0A136M0H2</accession>
<dbReference type="EMBL" id="JYNZ01000002">
    <property type="protein sequence ID" value="KXK27395.1"/>
    <property type="molecule type" value="Genomic_DNA"/>
</dbReference>